<dbReference type="Proteomes" id="UP001181693">
    <property type="component" value="Unassembled WGS sequence"/>
</dbReference>
<evidence type="ECO:0000256" key="1">
    <source>
        <dbReference type="ARBA" id="ARBA00004323"/>
    </source>
</evidence>
<comment type="subcellular location">
    <subcellularLocation>
        <location evidence="1">Golgi apparatus membrane</location>
        <topology evidence="1">Single-pass type II membrane protein</topology>
    </subcellularLocation>
</comment>
<dbReference type="AlphaFoldDB" id="A0AAV3AKX8"/>
<sequence>MKNRFMYKMDDAHGTLVNEHAEKSRESCQSKRNIFFLKTHKTASSTIINILFRYGEFHNLTFAFPVRSSLYSYPNFFSASYVDGFSVDGNKTFNIMCHHMRFMLTEVKKVMPNDTFYFTVMRNPISLFESSFSYWRKNTPFVKAKNLEDFLNNSSAYYDAVTQNRHLVKNLMAFDLGFDPKENKTINKIQFMLNLTDTIFDLVLITEYFDESLILLKEALCWSFDDVLSFPLNRRSNNTMKTLTLETQEKIKRWNSLDWQLYVHFNNSFWELVEKFGRERMQHEIGILQMKRAEMEKTCLQGEVAPSQLKDKSMIPYQSGIATILGYNLKPGLTTPYQLLCRRLVTPELQYNSLLHDKQKIM</sequence>
<dbReference type="GO" id="GO:0001733">
    <property type="term" value="F:galactosylceramide sulfotransferase activity"/>
    <property type="evidence" value="ECO:0007669"/>
    <property type="project" value="InterPro"/>
</dbReference>
<gene>
    <name evidence="10" type="ORF">GDO54_010205</name>
</gene>
<keyword evidence="6" id="KW-1133">Transmembrane helix</keyword>
<dbReference type="GO" id="GO:0000139">
    <property type="term" value="C:Golgi membrane"/>
    <property type="evidence" value="ECO:0007669"/>
    <property type="project" value="UniProtKB-SubCell"/>
</dbReference>
<evidence type="ECO:0000256" key="5">
    <source>
        <dbReference type="ARBA" id="ARBA00022968"/>
    </source>
</evidence>
<evidence type="ECO:0000256" key="2">
    <source>
        <dbReference type="ARBA" id="ARBA00008124"/>
    </source>
</evidence>
<dbReference type="PANTHER" id="PTHR14647:SF62">
    <property type="entry name" value="GALACTOSE-3-O-SULFOTRANSFERASE 2"/>
    <property type="match status" value="1"/>
</dbReference>
<organism evidence="10 11">
    <name type="scientific">Pyxicephalus adspersus</name>
    <name type="common">African bullfrog</name>
    <dbReference type="NCBI Taxonomy" id="30357"/>
    <lineage>
        <taxon>Eukaryota</taxon>
        <taxon>Metazoa</taxon>
        <taxon>Chordata</taxon>
        <taxon>Craniata</taxon>
        <taxon>Vertebrata</taxon>
        <taxon>Euteleostomi</taxon>
        <taxon>Amphibia</taxon>
        <taxon>Batrachia</taxon>
        <taxon>Anura</taxon>
        <taxon>Neobatrachia</taxon>
        <taxon>Ranoidea</taxon>
        <taxon>Pyxicephalidae</taxon>
        <taxon>Pyxicephalinae</taxon>
        <taxon>Pyxicephalus</taxon>
    </lineage>
</organism>
<keyword evidence="8" id="KW-0472">Membrane</keyword>
<evidence type="ECO:0000313" key="10">
    <source>
        <dbReference type="EMBL" id="DBA25863.1"/>
    </source>
</evidence>
<evidence type="ECO:0000256" key="9">
    <source>
        <dbReference type="ARBA" id="ARBA00023180"/>
    </source>
</evidence>
<evidence type="ECO:0000256" key="4">
    <source>
        <dbReference type="ARBA" id="ARBA00022692"/>
    </source>
</evidence>
<keyword evidence="7" id="KW-0333">Golgi apparatus</keyword>
<name>A0AAV3AKX8_PYXAD</name>
<evidence type="ECO:0008006" key="12">
    <source>
        <dbReference type="Google" id="ProtNLM"/>
    </source>
</evidence>
<keyword evidence="3" id="KW-0808">Transferase</keyword>
<dbReference type="EMBL" id="DYDO01000004">
    <property type="protein sequence ID" value="DBA25863.1"/>
    <property type="molecule type" value="Genomic_DNA"/>
</dbReference>
<keyword evidence="5" id="KW-0735">Signal-anchor</keyword>
<comment type="similarity">
    <text evidence="2">Belongs to the galactose-3-O-sulfotransferase family.</text>
</comment>
<dbReference type="GO" id="GO:0009247">
    <property type="term" value="P:glycolipid biosynthetic process"/>
    <property type="evidence" value="ECO:0007669"/>
    <property type="project" value="InterPro"/>
</dbReference>
<dbReference type="Gene3D" id="3.40.50.300">
    <property type="entry name" value="P-loop containing nucleotide triphosphate hydrolases"/>
    <property type="match status" value="1"/>
</dbReference>
<keyword evidence="9" id="KW-0325">Glycoprotein</keyword>
<accession>A0AAV3AKX8</accession>
<evidence type="ECO:0000256" key="3">
    <source>
        <dbReference type="ARBA" id="ARBA00022679"/>
    </source>
</evidence>
<dbReference type="PANTHER" id="PTHR14647">
    <property type="entry name" value="GALACTOSE-3-O-SULFOTRANSFERASE"/>
    <property type="match status" value="1"/>
</dbReference>
<evidence type="ECO:0000256" key="8">
    <source>
        <dbReference type="ARBA" id="ARBA00023136"/>
    </source>
</evidence>
<evidence type="ECO:0000313" key="11">
    <source>
        <dbReference type="Proteomes" id="UP001181693"/>
    </source>
</evidence>
<keyword evidence="4" id="KW-0812">Transmembrane</keyword>
<proteinExistence type="inferred from homology"/>
<reference evidence="10" key="1">
    <citation type="thesis" date="2020" institute="ProQuest LLC" country="789 East Eisenhower Parkway, Ann Arbor, MI, USA">
        <title>Comparative Genomics and Chromosome Evolution.</title>
        <authorList>
            <person name="Mudd A.B."/>
        </authorList>
    </citation>
    <scope>NUCLEOTIDE SEQUENCE</scope>
    <source>
        <strain evidence="10">1538</strain>
        <tissue evidence="10">Blood</tissue>
    </source>
</reference>
<keyword evidence="11" id="KW-1185">Reference proteome</keyword>
<dbReference type="SUPFAM" id="SSF52540">
    <property type="entry name" value="P-loop containing nucleoside triphosphate hydrolases"/>
    <property type="match status" value="1"/>
</dbReference>
<dbReference type="Pfam" id="PF06990">
    <property type="entry name" value="Gal-3-0_sulfotr"/>
    <property type="match status" value="1"/>
</dbReference>
<protein>
    <recommendedName>
        <fullName evidence="12">Galactose-3-O-sulfotransferase 2-like</fullName>
    </recommendedName>
</protein>
<dbReference type="InterPro" id="IPR027417">
    <property type="entry name" value="P-loop_NTPase"/>
</dbReference>
<dbReference type="InterPro" id="IPR009729">
    <property type="entry name" value="Gal-3-0_sulfotransfrase"/>
</dbReference>
<evidence type="ECO:0000256" key="7">
    <source>
        <dbReference type="ARBA" id="ARBA00023034"/>
    </source>
</evidence>
<comment type="caution">
    <text evidence="10">The sequence shown here is derived from an EMBL/GenBank/DDBJ whole genome shotgun (WGS) entry which is preliminary data.</text>
</comment>
<evidence type="ECO:0000256" key="6">
    <source>
        <dbReference type="ARBA" id="ARBA00022989"/>
    </source>
</evidence>